<keyword evidence="2" id="KW-1185">Reference proteome</keyword>
<protein>
    <submittedName>
        <fullName evidence="1">Uncharacterized protein</fullName>
    </submittedName>
</protein>
<accession>A0A1Q3ESQ6</accession>
<dbReference type="EMBL" id="BDGU01001598">
    <property type="protein sequence ID" value="GAW10240.1"/>
    <property type="molecule type" value="Genomic_DNA"/>
</dbReference>
<name>A0A1Q3ESQ6_LENED</name>
<dbReference type="AlphaFoldDB" id="A0A1Q3ESQ6"/>
<gene>
    <name evidence="1" type="ORF">LENED_012484</name>
</gene>
<comment type="caution">
    <text evidence="1">The sequence shown here is derived from an EMBL/GenBank/DDBJ whole genome shotgun (WGS) entry which is preliminary data.</text>
</comment>
<evidence type="ECO:0000313" key="1">
    <source>
        <dbReference type="EMBL" id="GAW10240.1"/>
    </source>
</evidence>
<reference evidence="1 2" key="2">
    <citation type="submission" date="2017-02" db="EMBL/GenBank/DDBJ databases">
        <title>A genome survey and senescence transcriptome analysis in Lentinula edodes.</title>
        <authorList>
            <person name="Sakamoto Y."/>
            <person name="Nakade K."/>
            <person name="Sato S."/>
            <person name="Yoshida Y."/>
            <person name="Miyazaki K."/>
            <person name="Natsume S."/>
            <person name="Konno N."/>
        </authorList>
    </citation>
    <scope>NUCLEOTIDE SEQUENCE [LARGE SCALE GENOMIC DNA]</scope>
    <source>
        <strain evidence="1 2">NBRC 111202</strain>
    </source>
</reference>
<reference evidence="1 2" key="1">
    <citation type="submission" date="2016-08" db="EMBL/GenBank/DDBJ databases">
        <authorList>
            <consortium name="Lentinula edodes genome sequencing consortium"/>
            <person name="Sakamoto Y."/>
            <person name="Nakade K."/>
            <person name="Sato S."/>
            <person name="Yoshida Y."/>
            <person name="Miyazaki K."/>
            <person name="Natsume S."/>
            <person name="Konno N."/>
        </authorList>
    </citation>
    <scope>NUCLEOTIDE SEQUENCE [LARGE SCALE GENOMIC DNA]</scope>
    <source>
        <strain evidence="1 2">NBRC 111202</strain>
    </source>
</reference>
<sequence length="103" mass="12061">MEYLTYYNIQLFFQRFRQQSRRGRLSTVTKLIFFNLLARVWTVSVGIEALKVLGYPPYTLMNPIANMKMSGFAEYRKSSKRSESCGNESETIVRSASHNYLCR</sequence>
<proteinExistence type="predicted"/>
<organism evidence="1 2">
    <name type="scientific">Lentinula edodes</name>
    <name type="common">Shiitake mushroom</name>
    <name type="synonym">Lentinus edodes</name>
    <dbReference type="NCBI Taxonomy" id="5353"/>
    <lineage>
        <taxon>Eukaryota</taxon>
        <taxon>Fungi</taxon>
        <taxon>Dikarya</taxon>
        <taxon>Basidiomycota</taxon>
        <taxon>Agaricomycotina</taxon>
        <taxon>Agaricomycetes</taxon>
        <taxon>Agaricomycetidae</taxon>
        <taxon>Agaricales</taxon>
        <taxon>Marasmiineae</taxon>
        <taxon>Omphalotaceae</taxon>
        <taxon>Lentinula</taxon>
    </lineage>
</organism>
<evidence type="ECO:0000313" key="2">
    <source>
        <dbReference type="Proteomes" id="UP000188533"/>
    </source>
</evidence>
<dbReference type="Proteomes" id="UP000188533">
    <property type="component" value="Unassembled WGS sequence"/>
</dbReference>